<dbReference type="HOGENOM" id="CLU_198116_1_1_9"/>
<dbReference type="RefSeq" id="WP_013490295.1">
    <property type="nucleotide sequence ID" value="NC_014829.1"/>
</dbReference>
<dbReference type="KEGG" id="bco:Bcell_3724"/>
<name>E6TT56_EVAC2</name>
<evidence type="ECO:0000313" key="2">
    <source>
        <dbReference type="Proteomes" id="UP000001401"/>
    </source>
</evidence>
<proteinExistence type="predicted"/>
<dbReference type="Proteomes" id="UP000001401">
    <property type="component" value="Chromosome"/>
</dbReference>
<keyword evidence="2" id="KW-1185">Reference proteome</keyword>
<accession>E6TT56</accession>
<evidence type="ECO:0000313" key="1">
    <source>
        <dbReference type="EMBL" id="ADU31964.1"/>
    </source>
</evidence>
<protein>
    <recommendedName>
        <fullName evidence="3">DUF2292 domain-containing protein</fullName>
    </recommendedName>
</protein>
<reference evidence="1" key="1">
    <citation type="submission" date="2010-12" db="EMBL/GenBank/DDBJ databases">
        <title>Complete sequence of Bacillus cellulosilyticus DSM 2522.</title>
        <authorList>
            <consortium name="US DOE Joint Genome Institute"/>
            <person name="Lucas S."/>
            <person name="Copeland A."/>
            <person name="Lapidus A."/>
            <person name="Cheng J.-F."/>
            <person name="Bruce D."/>
            <person name="Goodwin L."/>
            <person name="Pitluck S."/>
            <person name="Chertkov O."/>
            <person name="Detter J.C."/>
            <person name="Han C."/>
            <person name="Tapia R."/>
            <person name="Land M."/>
            <person name="Hauser L."/>
            <person name="Jeffries C."/>
            <person name="Kyrpides N."/>
            <person name="Ivanova N."/>
            <person name="Mikhailova N."/>
            <person name="Brumm P."/>
            <person name="Mead D."/>
            <person name="Woyke T."/>
        </authorList>
    </citation>
    <scope>NUCLEOTIDE SEQUENCE [LARGE SCALE GENOMIC DNA]</scope>
    <source>
        <strain evidence="1">DSM 2522</strain>
    </source>
</reference>
<dbReference type="Pfam" id="PF10055">
    <property type="entry name" value="DUF2292"/>
    <property type="match status" value="1"/>
</dbReference>
<dbReference type="AlphaFoldDB" id="E6TT56"/>
<dbReference type="STRING" id="649639.Bcell_3724"/>
<gene>
    <name evidence="1" type="ordered locus">Bcell_3724</name>
</gene>
<dbReference type="InterPro" id="IPR018743">
    <property type="entry name" value="DUF2292"/>
</dbReference>
<dbReference type="EMBL" id="CP002394">
    <property type="protein sequence ID" value="ADU31964.1"/>
    <property type="molecule type" value="Genomic_DNA"/>
</dbReference>
<evidence type="ECO:0008006" key="3">
    <source>
        <dbReference type="Google" id="ProtNLM"/>
    </source>
</evidence>
<sequence length="50" mass="5865">MGEKELQYLEEIKKLIEKIDFGSITITLHNGEVTQIDATEKKRFDVKKKK</sequence>
<organism evidence="1 2">
    <name type="scientific">Evansella cellulosilytica (strain ATCC 21833 / DSM 2522 / FERM P-1141 / JCM 9156 / N-4)</name>
    <name type="common">Bacillus cellulosilyticus</name>
    <dbReference type="NCBI Taxonomy" id="649639"/>
    <lineage>
        <taxon>Bacteria</taxon>
        <taxon>Bacillati</taxon>
        <taxon>Bacillota</taxon>
        <taxon>Bacilli</taxon>
        <taxon>Bacillales</taxon>
        <taxon>Bacillaceae</taxon>
        <taxon>Evansella</taxon>
    </lineage>
</organism>